<evidence type="ECO:0000313" key="1">
    <source>
        <dbReference type="EMBL" id="VEL15352.1"/>
    </source>
</evidence>
<sequence length="102" mass="11734">MFSILFYIIQHLFIVEQRFFWPEGKTGTLGPLGPDEMTMTVCSELGLDKASLLGAHSGRYDRECTTVAWAFSKCMYAFEDQRKDGWIEACGQWVFRVIPKLD</sequence>
<dbReference type="EMBL" id="CAAALY010024318">
    <property type="protein sequence ID" value="VEL15352.1"/>
    <property type="molecule type" value="Genomic_DNA"/>
</dbReference>
<proteinExistence type="predicted"/>
<dbReference type="Proteomes" id="UP000784294">
    <property type="component" value="Unassembled WGS sequence"/>
</dbReference>
<comment type="caution">
    <text evidence="1">The sequence shown here is derived from an EMBL/GenBank/DDBJ whole genome shotgun (WGS) entry which is preliminary data.</text>
</comment>
<dbReference type="AlphaFoldDB" id="A0A448WM95"/>
<accession>A0A448WM95</accession>
<evidence type="ECO:0000313" key="2">
    <source>
        <dbReference type="Proteomes" id="UP000784294"/>
    </source>
</evidence>
<protein>
    <submittedName>
        <fullName evidence="1">Uncharacterized protein</fullName>
    </submittedName>
</protein>
<name>A0A448WM95_9PLAT</name>
<reference evidence="1" key="1">
    <citation type="submission" date="2018-11" db="EMBL/GenBank/DDBJ databases">
        <authorList>
            <consortium name="Pathogen Informatics"/>
        </authorList>
    </citation>
    <scope>NUCLEOTIDE SEQUENCE</scope>
</reference>
<gene>
    <name evidence="1" type="ORF">PXEA_LOCUS8792</name>
</gene>
<organism evidence="1 2">
    <name type="scientific">Protopolystoma xenopodis</name>
    <dbReference type="NCBI Taxonomy" id="117903"/>
    <lineage>
        <taxon>Eukaryota</taxon>
        <taxon>Metazoa</taxon>
        <taxon>Spiralia</taxon>
        <taxon>Lophotrochozoa</taxon>
        <taxon>Platyhelminthes</taxon>
        <taxon>Monogenea</taxon>
        <taxon>Polyopisthocotylea</taxon>
        <taxon>Polystomatidea</taxon>
        <taxon>Polystomatidae</taxon>
        <taxon>Protopolystoma</taxon>
    </lineage>
</organism>
<keyword evidence="2" id="KW-1185">Reference proteome</keyword>